<dbReference type="InterPro" id="IPR025101">
    <property type="entry name" value="DUF4012"/>
</dbReference>
<reference evidence="1" key="1">
    <citation type="submission" date="2020-05" db="EMBL/GenBank/DDBJ databases">
        <authorList>
            <person name="Chiriac C."/>
            <person name="Salcher M."/>
            <person name="Ghai R."/>
            <person name="Kavagutti S V."/>
        </authorList>
    </citation>
    <scope>NUCLEOTIDE SEQUENCE</scope>
</reference>
<evidence type="ECO:0000313" key="1">
    <source>
        <dbReference type="EMBL" id="CAB4686579.1"/>
    </source>
</evidence>
<name>A0A6J6NJN7_9ZZZZ</name>
<organism evidence="1">
    <name type="scientific">freshwater metagenome</name>
    <dbReference type="NCBI Taxonomy" id="449393"/>
    <lineage>
        <taxon>unclassified sequences</taxon>
        <taxon>metagenomes</taxon>
        <taxon>ecological metagenomes</taxon>
    </lineage>
</organism>
<protein>
    <submittedName>
        <fullName evidence="1">Unannotated protein</fullName>
    </submittedName>
</protein>
<dbReference type="Pfam" id="PF13196">
    <property type="entry name" value="DUF4012"/>
    <property type="match status" value="1"/>
</dbReference>
<dbReference type="EMBL" id="CAEZXM010000072">
    <property type="protein sequence ID" value="CAB4686579.1"/>
    <property type="molecule type" value="Genomic_DNA"/>
</dbReference>
<gene>
    <name evidence="1" type="ORF">UFOPK2366_00515</name>
</gene>
<dbReference type="AlphaFoldDB" id="A0A6J6NJN7"/>
<proteinExistence type="predicted"/>
<sequence>MRGLVAPFTSLQTAIAGVGAALADADSQWLTPMVRTRLHEFEDDMAKNKVRADNAVLAAQLAPAMLGADGTRRYFVAFTTPAEARGLGGFMGNWAEMTIENGHISMSEFGRHTDLSNGGPDPGNRRLNGPAEFIDRWGRFGFYDPADGTTAVQAWSNITMPPDFAMVGDVIAQLYPQSGGRKIDGAFALDPQTMAALVSFTGAITLDGVDEPLTAANTANFIIRDQYNITQLDDRVDLLDTIARTVVDRLLGGSMPEPAELARTLGPLTRQGRLMGWSADPAEESLFVKIGMSGAFPALDGGDGVAVVVDNAAGNKADAFLDVATSYRIGTLDASGFRDGTVTITLTNNAPAGGLPDYVLANAVDLPLGTNRMFLSVYTGLAMESVTVDGEPSTMETGTSLGWNVASTFLNIPPGGTRVVTLQVAGVLASPERELVTRDQPIVRVQPVVVSRD</sequence>
<accession>A0A6J6NJN7</accession>